<keyword evidence="1 4" id="KW-0963">Cytoplasm</keyword>
<dbReference type="InParanoid" id="A0A132B6D2"/>
<gene>
    <name evidence="6" type="ORF">LY89DRAFT_789228</name>
</gene>
<dbReference type="GO" id="GO:0016282">
    <property type="term" value="C:eukaryotic 43S preinitiation complex"/>
    <property type="evidence" value="ECO:0007669"/>
    <property type="project" value="UniProtKB-UniRule"/>
</dbReference>
<dbReference type="GO" id="GO:0008237">
    <property type="term" value="F:metallopeptidase activity"/>
    <property type="evidence" value="ECO:0007669"/>
    <property type="project" value="InterPro"/>
</dbReference>
<keyword evidence="7" id="KW-1185">Reference proteome</keyword>
<dbReference type="GO" id="GO:0001732">
    <property type="term" value="P:formation of cytoplasmic translation initiation complex"/>
    <property type="evidence" value="ECO:0007669"/>
    <property type="project" value="UniProtKB-UniRule"/>
</dbReference>
<dbReference type="Gene3D" id="3.40.140.10">
    <property type="entry name" value="Cytidine Deaminase, domain 2"/>
    <property type="match status" value="1"/>
</dbReference>
<protein>
    <recommendedName>
        <fullName evidence="4">Eukaryotic translation initiation factor 3 subunit H</fullName>
        <shortName evidence="4">eIF3h</shortName>
    </recommendedName>
</protein>
<organism evidence="6 7">
    <name type="scientific">Mollisia scopiformis</name>
    <name type="common">Conifer needle endophyte fungus</name>
    <name type="synonym">Phialocephala scopiformis</name>
    <dbReference type="NCBI Taxonomy" id="149040"/>
    <lineage>
        <taxon>Eukaryota</taxon>
        <taxon>Fungi</taxon>
        <taxon>Dikarya</taxon>
        <taxon>Ascomycota</taxon>
        <taxon>Pezizomycotina</taxon>
        <taxon>Leotiomycetes</taxon>
        <taxon>Helotiales</taxon>
        <taxon>Mollisiaceae</taxon>
        <taxon>Mollisia</taxon>
    </lineage>
</organism>
<evidence type="ECO:0000256" key="3">
    <source>
        <dbReference type="ARBA" id="ARBA00022917"/>
    </source>
</evidence>
<dbReference type="Pfam" id="PF19445">
    <property type="entry name" value="eIF3h_C"/>
    <property type="match status" value="2"/>
</dbReference>
<keyword evidence="2 4" id="KW-0396">Initiation factor</keyword>
<dbReference type="InterPro" id="IPR050242">
    <property type="entry name" value="JAMM_MPN+_peptidase_M67A"/>
</dbReference>
<dbReference type="FunFam" id="3.40.140.10:FF:000052">
    <property type="entry name" value="Eukaryotic translation initiation factor 3 subunit H"/>
    <property type="match status" value="1"/>
</dbReference>
<dbReference type="Pfam" id="PF01398">
    <property type="entry name" value="JAB"/>
    <property type="match status" value="1"/>
</dbReference>
<comment type="similarity">
    <text evidence="4">Belongs to the eIF-3 subunit H family.</text>
</comment>
<dbReference type="InterPro" id="IPR037518">
    <property type="entry name" value="MPN"/>
</dbReference>
<evidence type="ECO:0000259" key="5">
    <source>
        <dbReference type="PROSITE" id="PS50249"/>
    </source>
</evidence>
<comment type="function">
    <text evidence="4">Component of the eukaryotic translation initiation factor 3 (eIF-3) complex, which is involved in protein synthesis of a specialized repertoire of mRNAs and, together with other initiation factors, stimulates binding of mRNA and methionyl-tRNAi to the 40S ribosome. The eIF-3 complex specifically targets and initiates translation of a subset of mRNAs involved in cell proliferation.</text>
</comment>
<evidence type="ECO:0000313" key="7">
    <source>
        <dbReference type="Proteomes" id="UP000070700"/>
    </source>
</evidence>
<dbReference type="AlphaFoldDB" id="A0A132B6D2"/>
<dbReference type="Proteomes" id="UP000070700">
    <property type="component" value="Unassembled WGS sequence"/>
</dbReference>
<dbReference type="InterPro" id="IPR045810">
    <property type="entry name" value="eIF3h_C"/>
</dbReference>
<proteinExistence type="inferred from homology"/>
<dbReference type="InterPro" id="IPR000555">
    <property type="entry name" value="JAMM/MPN+_dom"/>
</dbReference>
<dbReference type="EMBL" id="KQ947437">
    <property type="protein sequence ID" value="KUJ07968.1"/>
    <property type="molecule type" value="Genomic_DNA"/>
</dbReference>
<dbReference type="GO" id="GO:0033290">
    <property type="term" value="C:eukaryotic 48S preinitiation complex"/>
    <property type="evidence" value="ECO:0007669"/>
    <property type="project" value="UniProtKB-UniRule"/>
</dbReference>
<dbReference type="SMART" id="SM00232">
    <property type="entry name" value="JAB_MPN"/>
    <property type="match status" value="1"/>
</dbReference>
<dbReference type="CDD" id="cd08065">
    <property type="entry name" value="MPN_eIF3h"/>
    <property type="match status" value="1"/>
</dbReference>
<dbReference type="HAMAP" id="MF_03007">
    <property type="entry name" value="eIF3h"/>
    <property type="match status" value="1"/>
</dbReference>
<evidence type="ECO:0000313" key="6">
    <source>
        <dbReference type="EMBL" id="KUJ07968.1"/>
    </source>
</evidence>
<name>A0A132B6D2_MOLSC</name>
<dbReference type="GO" id="GO:0003743">
    <property type="term" value="F:translation initiation factor activity"/>
    <property type="evidence" value="ECO:0007669"/>
    <property type="project" value="UniProtKB-UniRule"/>
</dbReference>
<dbReference type="STRING" id="149040.A0A132B6D2"/>
<dbReference type="PANTHER" id="PTHR10410">
    <property type="entry name" value="EUKARYOTIC TRANSLATION INITIATION FACTOR 3 -RELATED"/>
    <property type="match status" value="1"/>
</dbReference>
<accession>A0A132B6D2</accession>
<evidence type="ECO:0000256" key="4">
    <source>
        <dbReference type="HAMAP-Rule" id="MF_03007"/>
    </source>
</evidence>
<comment type="subcellular location">
    <subcellularLocation>
        <location evidence="4">Cytoplasm</location>
    </subcellularLocation>
</comment>
<dbReference type="RefSeq" id="XP_018062323.1">
    <property type="nucleotide sequence ID" value="XM_018223232.1"/>
</dbReference>
<keyword evidence="3 4" id="KW-0648">Protein biosynthesis</keyword>
<reference evidence="6 7" key="1">
    <citation type="submission" date="2015-10" db="EMBL/GenBank/DDBJ databases">
        <title>Full genome of DAOMC 229536 Phialocephala scopiformis, a fungal endophyte of spruce producing the potent anti-insectan compound rugulosin.</title>
        <authorList>
            <consortium name="DOE Joint Genome Institute"/>
            <person name="Walker A.K."/>
            <person name="Frasz S.L."/>
            <person name="Seifert K.A."/>
            <person name="Miller J.D."/>
            <person name="Mondo S.J."/>
            <person name="Labutti K."/>
            <person name="Lipzen A."/>
            <person name="Dockter R."/>
            <person name="Kennedy M."/>
            <person name="Grigoriev I.V."/>
            <person name="Spatafora J.W."/>
        </authorList>
    </citation>
    <scope>NUCLEOTIDE SEQUENCE [LARGE SCALE GENOMIC DNA]</scope>
    <source>
        <strain evidence="6 7">CBS 120377</strain>
    </source>
</reference>
<evidence type="ECO:0000256" key="2">
    <source>
        <dbReference type="ARBA" id="ARBA00022540"/>
    </source>
</evidence>
<dbReference type="GO" id="GO:0005852">
    <property type="term" value="C:eukaryotic translation initiation factor 3 complex"/>
    <property type="evidence" value="ECO:0007669"/>
    <property type="project" value="UniProtKB-UniRule"/>
</dbReference>
<sequence>MADAISKDIPLNSVQIEALVVMKIVKACSATFPTTATGALVGMDVNGTLQVTNSFPFPTADVAASDSHPNDHMAASNIAAAAPRSKANGTYQTEMIKYLREVNVDANGVGWYTSANMGNFINLGLIENQFHYQKENNEKTIALVHDVSRSSQGALSLRAFRLSPTFMAAFKENKFTTEIMQKSKLTYKDILVELPIIVHNSHLLTSFLHQLPAELPKKDLEYPSSLSELTANPPPVPLYPNLDALDLSIDPFLERTCDQLLDSIETHYTELNNFQYFQRQLAREQTKVTAWKTKRAAENATRATQKLAPLPEDEWERLFKLPTEPSRLEGMLNAKQVEQYSRQVDGFTASISGKMFAVKSNLLPESS</sequence>
<dbReference type="InterPro" id="IPR027524">
    <property type="entry name" value="eIF3h"/>
</dbReference>
<dbReference type="OrthoDB" id="10265695at2759"/>
<dbReference type="KEGG" id="psco:LY89DRAFT_789228"/>
<feature type="domain" description="MPN" evidence="5">
    <location>
        <begin position="14"/>
        <end position="166"/>
    </location>
</feature>
<dbReference type="GeneID" id="28832958"/>
<comment type="subunit">
    <text evidence="4">Component of the eukaryotic translation initiation factor 3 (eIF-3) complex.</text>
</comment>
<dbReference type="PROSITE" id="PS50249">
    <property type="entry name" value="MPN"/>
    <property type="match status" value="1"/>
</dbReference>
<evidence type="ECO:0000256" key="1">
    <source>
        <dbReference type="ARBA" id="ARBA00022490"/>
    </source>
</evidence>